<dbReference type="InterPro" id="IPR007436">
    <property type="entry name" value="DUF485"/>
</dbReference>
<feature type="transmembrane region" description="Helical" evidence="1">
    <location>
        <begin position="29"/>
        <end position="53"/>
    </location>
</feature>
<evidence type="ECO:0008006" key="4">
    <source>
        <dbReference type="Google" id="ProtNLM"/>
    </source>
</evidence>
<dbReference type="Proteomes" id="UP000248925">
    <property type="component" value="Unassembled WGS sequence"/>
</dbReference>
<gene>
    <name evidence="2" type="ORF">CPY51_30135</name>
</gene>
<dbReference type="Pfam" id="PF04341">
    <property type="entry name" value="DUF485"/>
    <property type="match status" value="1"/>
</dbReference>
<dbReference type="PANTHER" id="PTHR38598">
    <property type="entry name" value="INNER MEMBRANE PROTEIN YJCH"/>
    <property type="match status" value="1"/>
</dbReference>
<evidence type="ECO:0000256" key="1">
    <source>
        <dbReference type="SAM" id="Phobius"/>
    </source>
</evidence>
<keyword evidence="1" id="KW-1133">Transmembrane helix</keyword>
<dbReference type="OrthoDB" id="5297034at2"/>
<dbReference type="AlphaFoldDB" id="A0A2W4C4M2"/>
<evidence type="ECO:0000313" key="2">
    <source>
        <dbReference type="EMBL" id="PZM08011.1"/>
    </source>
</evidence>
<feature type="transmembrane region" description="Helical" evidence="1">
    <location>
        <begin position="59"/>
        <end position="89"/>
    </location>
</feature>
<evidence type="ECO:0000313" key="3">
    <source>
        <dbReference type="Proteomes" id="UP000248925"/>
    </source>
</evidence>
<accession>A0A2W4C4M2</accession>
<organism evidence="2 3">
    <name type="scientific">Rhizobium tubonense</name>
    <dbReference type="NCBI Taxonomy" id="484088"/>
    <lineage>
        <taxon>Bacteria</taxon>
        <taxon>Pseudomonadati</taxon>
        <taxon>Pseudomonadota</taxon>
        <taxon>Alphaproteobacteria</taxon>
        <taxon>Hyphomicrobiales</taxon>
        <taxon>Rhizobiaceae</taxon>
        <taxon>Rhizobium/Agrobacterium group</taxon>
        <taxon>Rhizobium</taxon>
    </lineage>
</organism>
<dbReference type="PANTHER" id="PTHR38598:SF1">
    <property type="entry name" value="INNER MEMBRANE PROTEIN YJCH"/>
    <property type="match status" value="1"/>
</dbReference>
<dbReference type="InterPro" id="IPR052959">
    <property type="entry name" value="Inner_membrane_assoc"/>
</dbReference>
<dbReference type="GO" id="GO:0005886">
    <property type="term" value="C:plasma membrane"/>
    <property type="evidence" value="ECO:0007669"/>
    <property type="project" value="TreeGrafter"/>
</dbReference>
<name>A0A2W4C4M2_9HYPH</name>
<dbReference type="EMBL" id="PCDP01000076">
    <property type="protein sequence ID" value="PZM08011.1"/>
    <property type="molecule type" value="Genomic_DNA"/>
</dbReference>
<keyword evidence="1" id="KW-0472">Membrane</keyword>
<keyword evidence="1" id="KW-0812">Transmembrane</keyword>
<comment type="caution">
    <text evidence="2">The sequence shown here is derived from an EMBL/GenBank/DDBJ whole genome shotgun (WGS) entry which is preliminary data.</text>
</comment>
<keyword evidence="3" id="KW-1185">Reference proteome</keyword>
<proteinExistence type="predicted"/>
<sequence length="106" mass="11413">MDTLERQSKLKDIGTSAIFLRLSSQRNRLGTSLAFTMATLYFAFIFLVAFSPATLGAPIFASSVVSLGVLVGVGIMVTALALTAIYVVYATVRIDPLVRAVREIAR</sequence>
<protein>
    <recommendedName>
        <fullName evidence="4">DUF485 domain-containing protein</fullName>
    </recommendedName>
</protein>
<dbReference type="RefSeq" id="WP_111164051.1">
    <property type="nucleotide sequence ID" value="NZ_PCDP01000076.1"/>
</dbReference>
<reference evidence="2 3" key="1">
    <citation type="journal article" date="2018" name="Sci. Rep.">
        <title>Rhizobium tumorigenes sp. nov., a novel plant tumorigenic bacterium isolated from cane gall tumors on thornless blackberry.</title>
        <authorList>
            <person name="Kuzmanovi N."/>
            <person name="Smalla K."/>
            <person name="Gronow S."/>
            <person name="PuBawska J."/>
        </authorList>
    </citation>
    <scope>NUCLEOTIDE SEQUENCE [LARGE SCALE GENOMIC DNA]</scope>
    <source>
        <strain evidence="2 3">CCBAU 85046</strain>
    </source>
</reference>